<dbReference type="EMBL" id="JAVKGT010000006">
    <property type="protein sequence ID" value="MDR5711247.1"/>
    <property type="molecule type" value="Genomic_DNA"/>
</dbReference>
<dbReference type="InterPro" id="IPR050932">
    <property type="entry name" value="TM2D1-3-like"/>
</dbReference>
<reference evidence="9" key="1">
    <citation type="submission" date="2023-07" db="EMBL/GenBank/DDBJ databases">
        <title>Description of three actinobacteria isolated from air of manufacturing shop in a pharmaceutical factory.</title>
        <authorList>
            <person name="Zhang D.-F."/>
        </authorList>
    </citation>
    <scope>NUCLEOTIDE SEQUENCE [LARGE SCALE GENOMIC DNA]</scope>
    <source>
        <strain evidence="9">CCTCC AB 207010</strain>
    </source>
</reference>
<gene>
    <name evidence="8" type="ORF">RH857_03720</name>
</gene>
<evidence type="ECO:0000259" key="7">
    <source>
        <dbReference type="Pfam" id="PF05154"/>
    </source>
</evidence>
<organism evidence="8 9">
    <name type="scientific">Nesterenkonia flava</name>
    <dbReference type="NCBI Taxonomy" id="469799"/>
    <lineage>
        <taxon>Bacteria</taxon>
        <taxon>Bacillati</taxon>
        <taxon>Actinomycetota</taxon>
        <taxon>Actinomycetes</taxon>
        <taxon>Micrococcales</taxon>
        <taxon>Micrococcaceae</taxon>
        <taxon>Nesterenkonia</taxon>
    </lineage>
</organism>
<feature type="transmembrane region" description="Helical" evidence="6">
    <location>
        <begin position="92"/>
        <end position="111"/>
    </location>
</feature>
<dbReference type="RefSeq" id="WP_310536631.1">
    <property type="nucleotide sequence ID" value="NZ_BAAAOC010000092.1"/>
</dbReference>
<evidence type="ECO:0000313" key="9">
    <source>
        <dbReference type="Proteomes" id="UP001260872"/>
    </source>
</evidence>
<feature type="compositionally biased region" description="Low complexity" evidence="5">
    <location>
        <begin position="1"/>
        <end position="14"/>
    </location>
</feature>
<keyword evidence="3 6" id="KW-1133">Transmembrane helix</keyword>
<feature type="domain" description="TM2" evidence="7">
    <location>
        <begin position="58"/>
        <end position="107"/>
    </location>
</feature>
<dbReference type="Proteomes" id="UP001260872">
    <property type="component" value="Unassembled WGS sequence"/>
</dbReference>
<proteinExistence type="predicted"/>
<evidence type="ECO:0000256" key="3">
    <source>
        <dbReference type="ARBA" id="ARBA00022989"/>
    </source>
</evidence>
<evidence type="ECO:0000313" key="8">
    <source>
        <dbReference type="EMBL" id="MDR5711247.1"/>
    </source>
</evidence>
<dbReference type="Pfam" id="PF05154">
    <property type="entry name" value="TM2"/>
    <property type="match status" value="1"/>
</dbReference>
<comment type="subcellular location">
    <subcellularLocation>
        <location evidence="1">Membrane</location>
        <topology evidence="1">Multi-pass membrane protein</topology>
    </subcellularLocation>
</comment>
<dbReference type="PANTHER" id="PTHR21016:SF25">
    <property type="entry name" value="TM2 DOMAIN-CONTAINING PROTEIN DDB_G0277895-RELATED"/>
    <property type="match status" value="1"/>
</dbReference>
<comment type="caution">
    <text evidence="8">The sequence shown here is derived from an EMBL/GenBank/DDBJ whole genome shotgun (WGS) entry which is preliminary data.</text>
</comment>
<feature type="compositionally biased region" description="Low complexity" evidence="5">
    <location>
        <begin position="23"/>
        <end position="54"/>
    </location>
</feature>
<feature type="region of interest" description="Disordered" evidence="5">
    <location>
        <begin position="1"/>
        <end position="56"/>
    </location>
</feature>
<name>A0ABU1FSN8_9MICC</name>
<keyword evidence="9" id="KW-1185">Reference proteome</keyword>
<accession>A0ABU1FSN8</accession>
<evidence type="ECO:0000256" key="1">
    <source>
        <dbReference type="ARBA" id="ARBA00004141"/>
    </source>
</evidence>
<keyword evidence="4 6" id="KW-0472">Membrane</keyword>
<keyword evidence="2 6" id="KW-0812">Transmembrane</keyword>
<feature type="transmembrane region" description="Helical" evidence="6">
    <location>
        <begin position="62"/>
        <end position="80"/>
    </location>
</feature>
<evidence type="ECO:0000256" key="4">
    <source>
        <dbReference type="ARBA" id="ARBA00023136"/>
    </source>
</evidence>
<dbReference type="PANTHER" id="PTHR21016">
    <property type="entry name" value="BETA-AMYLOID BINDING PROTEIN-RELATED"/>
    <property type="match status" value="1"/>
</dbReference>
<evidence type="ECO:0000256" key="5">
    <source>
        <dbReference type="SAM" id="MobiDB-lite"/>
    </source>
</evidence>
<protein>
    <submittedName>
        <fullName evidence="8">TM2 domain-containing protein</fullName>
    </submittedName>
</protein>
<dbReference type="InterPro" id="IPR007829">
    <property type="entry name" value="TM2"/>
</dbReference>
<sequence length="123" mass="13456">MTEQTPYPGQNPGAGPQPPQQMPPQAQQQPYGQAAYGEPPQGYAQQPYPGQGYHPGPPKSHAVAIILSFFLGTLGIDRFYLGHVGLGIAKLLLSWATFGIWQLIDFIIIVCKGTRALKQINWQ</sequence>
<evidence type="ECO:0000256" key="2">
    <source>
        <dbReference type="ARBA" id="ARBA00022692"/>
    </source>
</evidence>
<evidence type="ECO:0000256" key="6">
    <source>
        <dbReference type="SAM" id="Phobius"/>
    </source>
</evidence>